<evidence type="ECO:0000313" key="2">
    <source>
        <dbReference type="Proteomes" id="UP000027195"/>
    </source>
</evidence>
<dbReference type="Proteomes" id="UP000027195">
    <property type="component" value="Unassembled WGS sequence"/>
</dbReference>
<reference evidence="2" key="1">
    <citation type="journal article" date="2014" name="Proc. Natl. Acad. Sci. U.S.A.">
        <title>Extensive sampling of basidiomycete genomes demonstrates inadequacy of the white-rot/brown-rot paradigm for wood decay fungi.</title>
        <authorList>
            <person name="Riley R."/>
            <person name="Salamov A.A."/>
            <person name="Brown D.W."/>
            <person name="Nagy L.G."/>
            <person name="Floudas D."/>
            <person name="Held B.W."/>
            <person name="Levasseur A."/>
            <person name="Lombard V."/>
            <person name="Morin E."/>
            <person name="Otillar R."/>
            <person name="Lindquist E.A."/>
            <person name="Sun H."/>
            <person name="LaButti K.M."/>
            <person name="Schmutz J."/>
            <person name="Jabbour D."/>
            <person name="Luo H."/>
            <person name="Baker S.E."/>
            <person name="Pisabarro A.G."/>
            <person name="Walton J.D."/>
            <person name="Blanchette R.A."/>
            <person name="Henrissat B."/>
            <person name="Martin F."/>
            <person name="Cullen D."/>
            <person name="Hibbett D.S."/>
            <person name="Grigoriev I.V."/>
        </authorList>
    </citation>
    <scope>NUCLEOTIDE SEQUENCE [LARGE SCALE GENOMIC DNA]</scope>
    <source>
        <strain evidence="2">FD-172 SS1</strain>
    </source>
</reference>
<proteinExistence type="predicted"/>
<keyword evidence="2" id="KW-1185">Reference proteome</keyword>
<accession>A0A067MLS4</accession>
<dbReference type="OrthoDB" id="2588098at2759"/>
<dbReference type="HOGENOM" id="CLU_044126_1_0_1"/>
<name>A0A067MLS4_BOTB1</name>
<protein>
    <submittedName>
        <fullName evidence="1">Uncharacterized protein</fullName>
    </submittedName>
</protein>
<evidence type="ECO:0000313" key="1">
    <source>
        <dbReference type="EMBL" id="KDQ16494.1"/>
    </source>
</evidence>
<gene>
    <name evidence="1" type="ORF">BOTBODRAFT_173016</name>
</gene>
<sequence>MGRYWQAYTSKHLDSGGKIAESIWDREPHALASHLIVPAKPSSINASISRRRALPATQTIDQLLGYLNLPTEILIMIFNEIDNFPDAFSLAYTNTYLLAAGQDILCALLKARETQWAGDRIVCIGDYAQNNDLPQGMLTTAEMQGLLAFESDEVPRNLYGFADKKYQKPREYDKGWVETNEFGRKLQPYTNGSASIACKALERSNPTIVYSATFPGANTMYDFGTIHLTRICWLSANVWEHNGKFLDCGVWAGDRFEITTMDAMHERINKGEAWDDISASMLEDIRTIGGLYIPQHAADSERDDLDDGIVILGEDEVVLATRELQGETGYAKAGGAE</sequence>
<dbReference type="AlphaFoldDB" id="A0A067MLS4"/>
<organism evidence="1 2">
    <name type="scientific">Botryobasidium botryosum (strain FD-172 SS1)</name>
    <dbReference type="NCBI Taxonomy" id="930990"/>
    <lineage>
        <taxon>Eukaryota</taxon>
        <taxon>Fungi</taxon>
        <taxon>Dikarya</taxon>
        <taxon>Basidiomycota</taxon>
        <taxon>Agaricomycotina</taxon>
        <taxon>Agaricomycetes</taxon>
        <taxon>Cantharellales</taxon>
        <taxon>Botryobasidiaceae</taxon>
        <taxon>Botryobasidium</taxon>
    </lineage>
</organism>
<dbReference type="EMBL" id="KL198027">
    <property type="protein sequence ID" value="KDQ16494.1"/>
    <property type="molecule type" value="Genomic_DNA"/>
</dbReference>
<dbReference type="InParanoid" id="A0A067MLS4"/>